<dbReference type="SMART" id="SM00320">
    <property type="entry name" value="WD40"/>
    <property type="match status" value="3"/>
</dbReference>
<feature type="compositionally biased region" description="Low complexity" evidence="6">
    <location>
        <begin position="93"/>
        <end position="103"/>
    </location>
</feature>
<evidence type="ECO:0000256" key="6">
    <source>
        <dbReference type="SAM" id="MobiDB-lite"/>
    </source>
</evidence>
<dbReference type="Proteomes" id="UP001470230">
    <property type="component" value="Unassembled WGS sequence"/>
</dbReference>
<feature type="repeat" description="WD" evidence="5">
    <location>
        <begin position="308"/>
        <end position="352"/>
    </location>
</feature>
<reference evidence="8 9" key="1">
    <citation type="submission" date="2024-04" db="EMBL/GenBank/DDBJ databases">
        <title>Tritrichomonas musculus Genome.</title>
        <authorList>
            <person name="Alves-Ferreira E."/>
            <person name="Grigg M."/>
            <person name="Lorenzi H."/>
            <person name="Galac M."/>
        </authorList>
    </citation>
    <scope>NUCLEOTIDE SEQUENCE [LARGE SCALE GENOMIC DNA]</scope>
    <source>
        <strain evidence="8 9">EAF2021</strain>
    </source>
</reference>
<dbReference type="PROSITE" id="PS00678">
    <property type="entry name" value="WD_REPEATS_1"/>
    <property type="match status" value="1"/>
</dbReference>
<sequence length="445" mass="50245">MSYADLIVHSPKSNRASNDRIFISSSSSASSSQLSSFAQKSRTPDRKCLKNSSLNKFSKRCLSSSRLFYNSNSMNSSNDLLSPTSSRNERRSQLSLSNSGSSTTSLLYKNCNASPTHDLNKRLYPKKPIIKFPIESDLIPTDFYISPIDWSKKDAILVILNNGKVKVFNPKLNSDKDISNNTVVDSVSVVVNNHFDGRKAAIGCDDGHLDLFDISTETIEGQFDLFDSTVMVSDWNSSNLVISGGREGFFSLLDARTSNYSRYNNFFSEDICGIKFNTINPNIFAVSSNDSSVKIFDLRNLESSISRYTEHNSAVKALAFSPIDENVIITGGGTLDKTIRMWNIFNCETYRTINTNSQVCNLYWNKDYNEIISTHGFSQNHIAIWKGNDLSLIRQYFENYNRVLYMTHSYDETKIATLIPSEGIDIWNFFPEQRLSLMSTISELR</sequence>
<protein>
    <recommendedName>
        <fullName evidence="7">CDC20/Fizzy WD40 domain-containing protein</fullName>
    </recommendedName>
</protein>
<evidence type="ECO:0000256" key="1">
    <source>
        <dbReference type="ARBA" id="ARBA00006445"/>
    </source>
</evidence>
<evidence type="ECO:0000256" key="4">
    <source>
        <dbReference type="ARBA" id="ARBA00023306"/>
    </source>
</evidence>
<feature type="domain" description="CDC20/Fizzy WD40" evidence="7">
    <location>
        <begin position="140"/>
        <end position="427"/>
    </location>
</feature>
<dbReference type="PROSITE" id="PS50082">
    <property type="entry name" value="WD_REPEATS_2"/>
    <property type="match status" value="1"/>
</dbReference>
<evidence type="ECO:0000313" key="9">
    <source>
        <dbReference type="Proteomes" id="UP001470230"/>
    </source>
</evidence>
<dbReference type="InterPro" id="IPR056150">
    <property type="entry name" value="WD40_CDC20-Fz"/>
</dbReference>
<evidence type="ECO:0000256" key="5">
    <source>
        <dbReference type="PROSITE-ProRule" id="PRU00221"/>
    </source>
</evidence>
<evidence type="ECO:0000313" key="8">
    <source>
        <dbReference type="EMBL" id="KAK8841883.1"/>
    </source>
</evidence>
<keyword evidence="9" id="KW-1185">Reference proteome</keyword>
<dbReference type="PANTHER" id="PTHR19918:SF1">
    <property type="entry name" value="FIZZY-RELATED PROTEIN HOMOLOG"/>
    <property type="match status" value="1"/>
</dbReference>
<dbReference type="InterPro" id="IPR019775">
    <property type="entry name" value="WD40_repeat_CS"/>
</dbReference>
<dbReference type="InterPro" id="IPR036322">
    <property type="entry name" value="WD40_repeat_dom_sf"/>
</dbReference>
<proteinExistence type="inferred from homology"/>
<organism evidence="8 9">
    <name type="scientific">Tritrichomonas musculus</name>
    <dbReference type="NCBI Taxonomy" id="1915356"/>
    <lineage>
        <taxon>Eukaryota</taxon>
        <taxon>Metamonada</taxon>
        <taxon>Parabasalia</taxon>
        <taxon>Tritrichomonadida</taxon>
        <taxon>Tritrichomonadidae</taxon>
        <taxon>Tritrichomonas</taxon>
    </lineage>
</organism>
<comment type="caution">
    <text evidence="8">The sequence shown here is derived from an EMBL/GenBank/DDBJ whole genome shotgun (WGS) entry which is preliminary data.</text>
</comment>
<evidence type="ECO:0000259" key="7">
    <source>
        <dbReference type="Pfam" id="PF24807"/>
    </source>
</evidence>
<dbReference type="SUPFAM" id="SSF50978">
    <property type="entry name" value="WD40 repeat-like"/>
    <property type="match status" value="1"/>
</dbReference>
<comment type="similarity">
    <text evidence="1">Belongs to the WD repeat CDC20/Fizzy family.</text>
</comment>
<gene>
    <name evidence="8" type="ORF">M9Y10_026835</name>
</gene>
<dbReference type="EMBL" id="JAPFFF010000040">
    <property type="protein sequence ID" value="KAK8841883.1"/>
    <property type="molecule type" value="Genomic_DNA"/>
</dbReference>
<name>A0ABR2H6N5_9EUKA</name>
<dbReference type="PANTHER" id="PTHR19918">
    <property type="entry name" value="CELL DIVISION CYCLE 20 CDC20 FIZZY -RELATED"/>
    <property type="match status" value="1"/>
</dbReference>
<dbReference type="InterPro" id="IPR015943">
    <property type="entry name" value="WD40/YVTN_repeat-like_dom_sf"/>
</dbReference>
<dbReference type="Pfam" id="PF24807">
    <property type="entry name" value="WD40_CDC20-Fz"/>
    <property type="match status" value="1"/>
</dbReference>
<evidence type="ECO:0000256" key="3">
    <source>
        <dbReference type="ARBA" id="ARBA00022737"/>
    </source>
</evidence>
<keyword evidence="2 5" id="KW-0853">WD repeat</keyword>
<keyword evidence="3" id="KW-0677">Repeat</keyword>
<dbReference type="InterPro" id="IPR001680">
    <property type="entry name" value="WD40_rpt"/>
</dbReference>
<evidence type="ECO:0000256" key="2">
    <source>
        <dbReference type="ARBA" id="ARBA00022574"/>
    </source>
</evidence>
<keyword evidence="4" id="KW-0131">Cell cycle</keyword>
<dbReference type="Gene3D" id="2.130.10.10">
    <property type="entry name" value="YVTN repeat-like/Quinoprotein amine dehydrogenase"/>
    <property type="match status" value="1"/>
</dbReference>
<feature type="region of interest" description="Disordered" evidence="6">
    <location>
        <begin position="77"/>
        <end position="103"/>
    </location>
</feature>
<accession>A0ABR2H6N5</accession>
<dbReference type="InterPro" id="IPR033010">
    <property type="entry name" value="Cdc20/Fizzy"/>
</dbReference>